<sequence length="804" mass="91907">MPPRRKKVSPEARARLAKLKRRQEIMIEREHILEELENRGIKGDFSAIKNRQLKTILKNADAGVFLPQFPPVWTYAADGSQNVDSLQSQNYGDQATSSNTVDSSSVGEAVGDKGKQEVEKSAKVESEVGGDVKAEEGDASTEEGHGSEAIDPMSCVEVNAENFVVDCDPLIVADNGLASEANKPLSSDENSSFSSSSNNLFFNELMENNDLFFKKMSGFPNTTNDAELAKALQDHYDKLEELTEHMLEKRKRAALIQRRRRKRMLEKMTDDELKMYRATQTDACRMRRMRRLERMSEDERTRDRLLKNALCLARRHRREALMSEDERRDRRAAAAAAQREKRRKKRETMSDEEIKAHKAEVAAIWRMRRHLRHMRMSEDELRAERAKAAEAKRLSRLKQKDTEGPVADEELPEKKKPRRRKSKSQTSESESDAPDSNSFGMDGNAESLISQILKQTQHIAAMQSEQGDLIPQHPLMPSQDKELGAEQHLQKSYLPNPSLTRHPTNKNMPANSLTSTVQGNEDPPELQIPRVQQPSAKCGDNENYCVSNRTTEHQPTSDKQPLNYHHTPNLILDPQGRDSSVKVKEELDEDGNEREGSPQTSNRARPVSSMNEAPHYSHSKGHDVVQNGVAQYHRDKSHERHSEGNGNIHTSSPSESLPQFHQNRVPDNYPIGMPQHFHHNRLENDNRIEALQQRHHRPYESEQMMPPHDLYHNRMLYRPPISSLPPFHYNRFHDPHNVGMPHAYHPNKMVSEDQSLTSNFHHSNIHNVSQGGISRDLHHKDVQDNQPGSVQQFHYGGNYMNTLY</sequence>
<feature type="region of interest" description="Disordered" evidence="2">
    <location>
        <begin position="390"/>
        <end position="443"/>
    </location>
</feature>
<name>A0AAN8ZTM5_HALRR</name>
<protein>
    <submittedName>
        <fullName evidence="3">Uncharacterized protein</fullName>
    </submittedName>
</protein>
<feature type="compositionally biased region" description="Polar residues" evidence="2">
    <location>
        <begin position="494"/>
        <end position="519"/>
    </location>
</feature>
<feature type="compositionally biased region" description="Basic and acidic residues" evidence="2">
    <location>
        <begin position="321"/>
        <end position="332"/>
    </location>
</feature>
<evidence type="ECO:0000313" key="4">
    <source>
        <dbReference type="Proteomes" id="UP001381693"/>
    </source>
</evidence>
<keyword evidence="1" id="KW-0175">Coiled coil</keyword>
<dbReference type="EMBL" id="JAXCGZ010017418">
    <property type="protein sequence ID" value="KAK7068136.1"/>
    <property type="molecule type" value="Genomic_DNA"/>
</dbReference>
<evidence type="ECO:0000256" key="1">
    <source>
        <dbReference type="SAM" id="Coils"/>
    </source>
</evidence>
<feature type="region of interest" description="Disordered" evidence="2">
    <location>
        <begin position="634"/>
        <end position="666"/>
    </location>
</feature>
<feature type="region of interest" description="Disordered" evidence="2">
    <location>
        <begin position="321"/>
        <end position="354"/>
    </location>
</feature>
<reference evidence="3 4" key="1">
    <citation type="submission" date="2023-11" db="EMBL/GenBank/DDBJ databases">
        <title>Halocaridina rubra genome assembly.</title>
        <authorList>
            <person name="Smith C."/>
        </authorList>
    </citation>
    <scope>NUCLEOTIDE SEQUENCE [LARGE SCALE GENOMIC DNA]</scope>
    <source>
        <strain evidence="3">EP-1</strain>
        <tissue evidence="3">Whole</tissue>
    </source>
</reference>
<feature type="region of interest" description="Disordered" evidence="2">
    <location>
        <begin position="85"/>
        <end position="149"/>
    </location>
</feature>
<feature type="compositionally biased region" description="Polar residues" evidence="2">
    <location>
        <begin position="85"/>
        <end position="106"/>
    </location>
</feature>
<feature type="compositionally biased region" description="Polar residues" evidence="2">
    <location>
        <begin position="597"/>
        <end position="611"/>
    </location>
</feature>
<evidence type="ECO:0000313" key="3">
    <source>
        <dbReference type="EMBL" id="KAK7068136.1"/>
    </source>
</evidence>
<feature type="compositionally biased region" description="Polar residues" evidence="2">
    <location>
        <begin position="644"/>
        <end position="662"/>
    </location>
</feature>
<dbReference type="AlphaFoldDB" id="A0AAN8ZTM5"/>
<accession>A0AAN8ZTM5</accession>
<feature type="compositionally biased region" description="Basic and acidic residues" evidence="2">
    <location>
        <begin position="634"/>
        <end position="643"/>
    </location>
</feature>
<evidence type="ECO:0000256" key="2">
    <source>
        <dbReference type="SAM" id="MobiDB-lite"/>
    </source>
</evidence>
<proteinExistence type="predicted"/>
<organism evidence="3 4">
    <name type="scientific">Halocaridina rubra</name>
    <name type="common">Hawaiian red shrimp</name>
    <dbReference type="NCBI Taxonomy" id="373956"/>
    <lineage>
        <taxon>Eukaryota</taxon>
        <taxon>Metazoa</taxon>
        <taxon>Ecdysozoa</taxon>
        <taxon>Arthropoda</taxon>
        <taxon>Crustacea</taxon>
        <taxon>Multicrustacea</taxon>
        <taxon>Malacostraca</taxon>
        <taxon>Eumalacostraca</taxon>
        <taxon>Eucarida</taxon>
        <taxon>Decapoda</taxon>
        <taxon>Pleocyemata</taxon>
        <taxon>Caridea</taxon>
        <taxon>Atyoidea</taxon>
        <taxon>Atyidae</taxon>
        <taxon>Halocaridina</taxon>
    </lineage>
</organism>
<comment type="caution">
    <text evidence="3">The sequence shown here is derived from an EMBL/GenBank/DDBJ whole genome shotgun (WGS) entry which is preliminary data.</text>
</comment>
<feature type="compositionally biased region" description="Basic and acidic residues" evidence="2">
    <location>
        <begin position="575"/>
        <end position="585"/>
    </location>
</feature>
<dbReference type="Proteomes" id="UP001381693">
    <property type="component" value="Unassembled WGS sequence"/>
</dbReference>
<feature type="compositionally biased region" description="Basic and acidic residues" evidence="2">
    <location>
        <begin position="390"/>
        <end position="403"/>
    </location>
</feature>
<feature type="region of interest" description="Disordered" evidence="2">
    <location>
        <begin position="494"/>
        <end position="621"/>
    </location>
</feature>
<feature type="compositionally biased region" description="Basic and acidic residues" evidence="2">
    <location>
        <begin position="110"/>
        <end position="148"/>
    </location>
</feature>
<feature type="coiled-coil region" evidence="1">
    <location>
        <begin position="229"/>
        <end position="259"/>
    </location>
</feature>
<gene>
    <name evidence="3" type="ORF">SK128_004342</name>
</gene>
<keyword evidence="4" id="KW-1185">Reference proteome</keyword>